<evidence type="ECO:0000259" key="1">
    <source>
        <dbReference type="SMART" id="SM00849"/>
    </source>
</evidence>
<dbReference type="InterPro" id="IPR001279">
    <property type="entry name" value="Metallo-B-lactamas"/>
</dbReference>
<gene>
    <name evidence="2" type="ORF">SAMN05216600_107162</name>
</gene>
<reference evidence="2 3" key="1">
    <citation type="submission" date="2016-10" db="EMBL/GenBank/DDBJ databases">
        <authorList>
            <person name="Varghese N."/>
            <person name="Submissions S."/>
        </authorList>
    </citation>
    <scope>NUCLEOTIDE SEQUENCE [LARGE SCALE GENOMIC DNA]</scope>
    <source>
        <strain evidence="2 3">CIP 109853</strain>
    </source>
</reference>
<protein>
    <submittedName>
        <fullName evidence="2">Metallo-beta-lactamase superfamily protein</fullName>
    </submittedName>
</protein>
<name>A0ABY1BDC8_9PSED</name>
<evidence type="ECO:0000313" key="3">
    <source>
        <dbReference type="Proteomes" id="UP000198512"/>
    </source>
</evidence>
<dbReference type="SUPFAM" id="SSF56281">
    <property type="entry name" value="Metallo-hydrolase/oxidoreductase"/>
    <property type="match status" value="1"/>
</dbReference>
<dbReference type="CDD" id="cd07709">
    <property type="entry name" value="flavodiiron_proteins_MBL-fold"/>
    <property type="match status" value="1"/>
</dbReference>
<dbReference type="RefSeq" id="WP_069520125.1">
    <property type="nucleotide sequence ID" value="NZ_FOFP01000007.1"/>
</dbReference>
<proteinExistence type="predicted"/>
<dbReference type="PANTHER" id="PTHR43041:SF1">
    <property type="entry name" value="METALLO-BETA-LACTAMASE DOMAIN-CONTAINING PROTEIN"/>
    <property type="match status" value="1"/>
</dbReference>
<dbReference type="InterPro" id="IPR045761">
    <property type="entry name" value="ODP_dom"/>
</dbReference>
<feature type="domain" description="Metallo-beta-lactamase" evidence="1">
    <location>
        <begin position="29"/>
        <end position="225"/>
    </location>
</feature>
<dbReference type="SMART" id="SM00849">
    <property type="entry name" value="Lactamase_B"/>
    <property type="match status" value="1"/>
</dbReference>
<dbReference type="InterPro" id="IPR036866">
    <property type="entry name" value="RibonucZ/Hydroxyglut_hydro"/>
</dbReference>
<comment type="caution">
    <text evidence="2">The sequence shown here is derived from an EMBL/GenBank/DDBJ whole genome shotgun (WGS) entry which is preliminary data.</text>
</comment>
<evidence type="ECO:0000313" key="2">
    <source>
        <dbReference type="EMBL" id="SEQ59106.1"/>
    </source>
</evidence>
<dbReference type="Pfam" id="PF19583">
    <property type="entry name" value="ODP"/>
    <property type="match status" value="1"/>
</dbReference>
<keyword evidence="3" id="KW-1185">Reference proteome</keyword>
<dbReference type="Gene3D" id="3.60.15.10">
    <property type="entry name" value="Ribonuclease Z/Hydroxyacylglutathione hydrolase-like"/>
    <property type="match status" value="1"/>
</dbReference>
<accession>A0ABY1BDC8</accession>
<dbReference type="EMBL" id="FOFP01000007">
    <property type="protein sequence ID" value="SEQ59106.1"/>
    <property type="molecule type" value="Genomic_DNA"/>
</dbReference>
<dbReference type="Proteomes" id="UP000198512">
    <property type="component" value="Unassembled WGS sequence"/>
</dbReference>
<organism evidence="2 3">
    <name type="scientific">Pseudomonas cuatrocienegasensis</name>
    <dbReference type="NCBI Taxonomy" id="543360"/>
    <lineage>
        <taxon>Bacteria</taxon>
        <taxon>Pseudomonadati</taxon>
        <taxon>Pseudomonadota</taxon>
        <taxon>Gammaproteobacteria</taxon>
        <taxon>Pseudomonadales</taxon>
        <taxon>Pseudomonadaceae</taxon>
        <taxon>Pseudomonas</taxon>
    </lineage>
</organism>
<dbReference type="PANTHER" id="PTHR43041">
    <property type="entry name" value="HYDROLASE, METALLO-BETA-LACTAMASE SUPERFAMILY"/>
    <property type="match status" value="1"/>
</dbReference>
<sequence length="261" mass="29340">MRREPIVLFDNGSHQCLMFDDLVSGEGVQSNQFLITDHEQSLLLDPGGNLTYTPLSLGLSRFMSVQDLTYIFASHQDPDIIASLDKWLLHTRARVICSKLWARFLPHLTANYLAINHGISTYDRIIALPDRGQSFALGQCTLKALPAHFLHSVGNFQLYDPVSKILFSGDMGASLVDDASPVQSFAAHVPHMEGFHRRYMASNKVCRLWAGMVRELDVAMIVPQHGRPFVGQAMIDAFLQWIEQLECGLDLMGPEDYRVPR</sequence>